<dbReference type="OrthoDB" id="4850726at2759"/>
<evidence type="ECO:0000313" key="1">
    <source>
        <dbReference type="EMBL" id="RYO35174.1"/>
    </source>
</evidence>
<keyword evidence="2" id="KW-1185">Reference proteome</keyword>
<gene>
    <name evidence="1" type="ORF">AA0113_g11566</name>
</gene>
<dbReference type="EMBL" id="PEJP01000071">
    <property type="protein sequence ID" value="RYO35174.1"/>
    <property type="molecule type" value="Genomic_DNA"/>
</dbReference>
<dbReference type="AlphaFoldDB" id="A0A4Q4Q6J0"/>
<evidence type="ECO:0000313" key="2">
    <source>
        <dbReference type="Proteomes" id="UP000293823"/>
    </source>
</evidence>
<protein>
    <submittedName>
        <fullName evidence="1">Uncharacterized protein</fullName>
    </submittedName>
</protein>
<dbReference type="Proteomes" id="UP000293823">
    <property type="component" value="Unassembled WGS sequence"/>
</dbReference>
<accession>A0A4Q4Q6J0</accession>
<proteinExistence type="predicted"/>
<comment type="caution">
    <text evidence="1">The sequence shown here is derived from an EMBL/GenBank/DDBJ whole genome shotgun (WGS) entry which is preliminary data.</text>
</comment>
<reference evidence="2" key="1">
    <citation type="journal article" date="2019" name="bioRxiv">
        <title>Genomics, evolutionary history and diagnostics of the Alternaria alternata species group including apple and Asian pear pathotypes.</title>
        <authorList>
            <person name="Armitage A.D."/>
            <person name="Cockerton H.M."/>
            <person name="Sreenivasaprasad S."/>
            <person name="Woodhall J.W."/>
            <person name="Lane C.R."/>
            <person name="Harrison R.J."/>
            <person name="Clarkson J.P."/>
        </authorList>
    </citation>
    <scope>NUCLEOTIDE SEQUENCE [LARGE SCALE GENOMIC DNA]</scope>
    <source>
        <strain evidence="2">RGR 97.0016</strain>
    </source>
</reference>
<name>A0A4Q4Q6J0_9PLEO</name>
<sequence>MTSYTYSDLRENEIRLLRLLPANGNSTDGICIVLDHAPLFPRDMQSQSQARLRSKIKLREQLPDDWRVFANPEGKHFFASGWDVQYEHPNAAIDARLYEAPVGGTRDNSQPD</sequence>
<organism evidence="1 2">
    <name type="scientific">Alternaria arborescens</name>
    <dbReference type="NCBI Taxonomy" id="156630"/>
    <lineage>
        <taxon>Eukaryota</taxon>
        <taxon>Fungi</taxon>
        <taxon>Dikarya</taxon>
        <taxon>Ascomycota</taxon>
        <taxon>Pezizomycotina</taxon>
        <taxon>Dothideomycetes</taxon>
        <taxon>Pleosporomycetidae</taxon>
        <taxon>Pleosporales</taxon>
        <taxon>Pleosporineae</taxon>
        <taxon>Pleosporaceae</taxon>
        <taxon>Alternaria</taxon>
        <taxon>Alternaria sect. Alternaria</taxon>
    </lineage>
</organism>